<dbReference type="InterPro" id="IPR037185">
    <property type="entry name" value="EmrE-like"/>
</dbReference>
<keyword evidence="2" id="KW-1133">Transmembrane helix</keyword>
<evidence type="ECO:0000313" key="4">
    <source>
        <dbReference type="EMBL" id="MFE4105336.1"/>
    </source>
</evidence>
<feature type="transmembrane region" description="Helical" evidence="2">
    <location>
        <begin position="152"/>
        <end position="174"/>
    </location>
</feature>
<keyword evidence="2" id="KW-0472">Membrane</keyword>
<feature type="transmembrane region" description="Helical" evidence="2">
    <location>
        <begin position="210"/>
        <end position="228"/>
    </location>
</feature>
<feature type="transmembrane region" description="Helical" evidence="2">
    <location>
        <begin position="271"/>
        <end position="293"/>
    </location>
</feature>
<feature type="transmembrane region" description="Helical" evidence="2">
    <location>
        <begin position="50"/>
        <end position="75"/>
    </location>
</feature>
<protein>
    <submittedName>
        <fullName evidence="4">DMT family transporter</fullName>
    </submittedName>
</protein>
<evidence type="ECO:0000256" key="2">
    <source>
        <dbReference type="SAM" id="Phobius"/>
    </source>
</evidence>
<feature type="domain" description="EamA" evidence="3">
    <location>
        <begin position="209"/>
        <end position="342"/>
    </location>
</feature>
<organism evidence="4 5">
    <name type="scientific">Almyronema epifaneia S1</name>
    <dbReference type="NCBI Taxonomy" id="2991925"/>
    <lineage>
        <taxon>Bacteria</taxon>
        <taxon>Bacillati</taxon>
        <taxon>Cyanobacteriota</taxon>
        <taxon>Cyanophyceae</taxon>
        <taxon>Nodosilineales</taxon>
        <taxon>Nodosilineaceae</taxon>
        <taxon>Almyronema</taxon>
        <taxon>Almyronema epifaneia</taxon>
    </lineage>
</organism>
<dbReference type="PANTHER" id="PTHR22911:SF76">
    <property type="entry name" value="EAMA DOMAIN-CONTAINING PROTEIN"/>
    <property type="match status" value="1"/>
</dbReference>
<reference evidence="4 5" key="1">
    <citation type="submission" date="2024-10" db="EMBL/GenBank/DDBJ databases">
        <authorList>
            <person name="Ratan Roy A."/>
            <person name="Morales Sandoval P.H."/>
            <person name="De Los Santos Villalobos S."/>
            <person name="Chakraborty S."/>
            <person name="Mukherjee J."/>
        </authorList>
    </citation>
    <scope>NUCLEOTIDE SEQUENCE [LARGE SCALE GENOMIC DNA]</scope>
    <source>
        <strain evidence="4 5">S1</strain>
    </source>
</reference>
<feature type="transmembrane region" description="Helical" evidence="2">
    <location>
        <begin position="326"/>
        <end position="343"/>
    </location>
</feature>
<gene>
    <name evidence="4" type="ORF">ACFVKH_03535</name>
</gene>
<dbReference type="EMBL" id="JBHZOL010000021">
    <property type="protein sequence ID" value="MFE4105336.1"/>
    <property type="molecule type" value="Genomic_DNA"/>
</dbReference>
<dbReference type="InterPro" id="IPR000620">
    <property type="entry name" value="EamA_dom"/>
</dbReference>
<feature type="transmembrane region" description="Helical" evidence="2">
    <location>
        <begin position="181"/>
        <end position="198"/>
    </location>
</feature>
<evidence type="ECO:0000313" key="5">
    <source>
        <dbReference type="Proteomes" id="UP001600165"/>
    </source>
</evidence>
<dbReference type="SUPFAM" id="SSF103481">
    <property type="entry name" value="Multidrug resistance efflux transporter EmrE"/>
    <property type="match status" value="2"/>
</dbReference>
<keyword evidence="2" id="KW-0812">Transmembrane</keyword>
<feature type="transmembrane region" description="Helical" evidence="2">
    <location>
        <begin position="240"/>
        <end position="259"/>
    </location>
</feature>
<feature type="domain" description="EamA" evidence="3">
    <location>
        <begin position="56"/>
        <end position="196"/>
    </location>
</feature>
<feature type="transmembrane region" description="Helical" evidence="2">
    <location>
        <begin position="123"/>
        <end position="146"/>
    </location>
</feature>
<name>A0ABW6IB06_9CYAN</name>
<feature type="transmembrane region" description="Helical" evidence="2">
    <location>
        <begin position="300"/>
        <end position="320"/>
    </location>
</feature>
<comment type="caution">
    <text evidence="4">The sequence shown here is derived from an EMBL/GenBank/DDBJ whole genome shotgun (WGS) entry which is preliminary data.</text>
</comment>
<dbReference type="PANTHER" id="PTHR22911">
    <property type="entry name" value="ACYL-MALONYL CONDENSING ENZYME-RELATED"/>
    <property type="match status" value="1"/>
</dbReference>
<dbReference type="RefSeq" id="WP_377961689.1">
    <property type="nucleotide sequence ID" value="NZ_JBHZOL010000021.1"/>
</dbReference>
<accession>A0ABW6IB06</accession>
<dbReference type="Proteomes" id="UP001600165">
    <property type="component" value="Unassembled WGS sequence"/>
</dbReference>
<evidence type="ECO:0000256" key="1">
    <source>
        <dbReference type="ARBA" id="ARBA00007362"/>
    </source>
</evidence>
<dbReference type="Pfam" id="PF00892">
    <property type="entry name" value="EamA"/>
    <property type="match status" value="2"/>
</dbReference>
<proteinExistence type="inferred from homology"/>
<keyword evidence="5" id="KW-1185">Reference proteome</keyword>
<sequence length="363" mass="38043">MFLSPIFSLRRLLYPNLLEANPITISPMAFELERGKLQAAWHGLRQRLRFYLAGISLAIALASIACASIFVVMAAETMSPSAIACNRLLIAGTIFGLWQQWATSQTAPAQRCELVGQQAFTRWQIGGLFLAAGTSFAASLNCAAWSLTQTTVANSTLLNNLMPLFTTLGAWLLLKQAFSRQFLLGLGVALAGVIAIGAQDLQIAADQLTGDAAALLAAIFLAVTLLSIEQLRIQYTTSAVMTGLSAIGAVLLLPLALLSPGGLLPGDMTSGLAVLALAGVSQVLGHGLLTYSLKSLSSGLVSVLMLTIPVMSASLAALLFDQHLGWINSLAFLVVLGGIYLAASSQPPTQDIHSPAAADCPQP</sequence>
<evidence type="ECO:0000259" key="3">
    <source>
        <dbReference type="Pfam" id="PF00892"/>
    </source>
</evidence>
<comment type="similarity">
    <text evidence="1">Belongs to the EamA transporter family.</text>
</comment>